<dbReference type="InterPro" id="IPR052342">
    <property type="entry name" value="MCH/BMMD"/>
</dbReference>
<gene>
    <name evidence="2" type="ORF">HYY20_05175</name>
</gene>
<dbReference type="Pfam" id="PF01575">
    <property type="entry name" value="MaoC_dehydratas"/>
    <property type="match status" value="1"/>
</dbReference>
<comment type="caution">
    <text evidence="2">The sequence shown here is derived from an EMBL/GenBank/DDBJ whole genome shotgun (WGS) entry which is preliminary data.</text>
</comment>
<evidence type="ECO:0000313" key="3">
    <source>
        <dbReference type="Proteomes" id="UP000769766"/>
    </source>
</evidence>
<protein>
    <submittedName>
        <fullName evidence="2">MaoC family dehydratase N-terminal domain-containing protein</fullName>
    </submittedName>
</protein>
<evidence type="ECO:0000313" key="2">
    <source>
        <dbReference type="EMBL" id="MBI2876254.1"/>
    </source>
</evidence>
<dbReference type="InterPro" id="IPR002539">
    <property type="entry name" value="MaoC-like_dom"/>
</dbReference>
<dbReference type="Proteomes" id="UP000769766">
    <property type="component" value="Unassembled WGS sequence"/>
</dbReference>
<feature type="domain" description="MaoC-like" evidence="1">
    <location>
        <begin position="11"/>
        <end position="122"/>
    </location>
</feature>
<dbReference type="PANTHER" id="PTHR43664">
    <property type="entry name" value="MONOAMINE OXIDASE-RELATED"/>
    <property type="match status" value="1"/>
</dbReference>
<evidence type="ECO:0000259" key="1">
    <source>
        <dbReference type="Pfam" id="PF01575"/>
    </source>
</evidence>
<sequence length="149" mass="16813">MLVRYFDEIQVGDKVTSQGRTITESDIVLFAAITGDWNELHTNAEYARQSRFGERIAHGPLMVAIAGGMCFGREIQSEVAIAFYGWDRVRITAPTKIGDTIWVESEIMEKQERDARSGLVTLRQTAHNQRGETVLVMESKLLVKRQAAR</sequence>
<accession>A0A932FY98</accession>
<dbReference type="EMBL" id="JACPRF010000160">
    <property type="protein sequence ID" value="MBI2876254.1"/>
    <property type="molecule type" value="Genomic_DNA"/>
</dbReference>
<dbReference type="AlphaFoldDB" id="A0A932FY98"/>
<dbReference type="SUPFAM" id="SSF54637">
    <property type="entry name" value="Thioesterase/thiol ester dehydrase-isomerase"/>
    <property type="match status" value="1"/>
</dbReference>
<dbReference type="PANTHER" id="PTHR43664:SF1">
    <property type="entry name" value="BETA-METHYLMALYL-COA DEHYDRATASE"/>
    <property type="match status" value="1"/>
</dbReference>
<dbReference type="InterPro" id="IPR029069">
    <property type="entry name" value="HotDog_dom_sf"/>
</dbReference>
<reference evidence="2" key="1">
    <citation type="submission" date="2020-07" db="EMBL/GenBank/DDBJ databases">
        <title>Huge and variable diversity of episymbiotic CPR bacteria and DPANN archaea in groundwater ecosystems.</title>
        <authorList>
            <person name="He C.Y."/>
            <person name="Keren R."/>
            <person name="Whittaker M."/>
            <person name="Farag I.F."/>
            <person name="Doudna J."/>
            <person name="Cate J.H.D."/>
            <person name="Banfield J.F."/>
        </authorList>
    </citation>
    <scope>NUCLEOTIDE SEQUENCE</scope>
    <source>
        <strain evidence="2">NC_groundwater_672_Ag_B-0.1um_62_36</strain>
    </source>
</reference>
<dbReference type="Gene3D" id="3.10.129.10">
    <property type="entry name" value="Hotdog Thioesterase"/>
    <property type="match status" value="1"/>
</dbReference>
<organism evidence="2 3">
    <name type="scientific">Tectimicrobiota bacterium</name>
    <dbReference type="NCBI Taxonomy" id="2528274"/>
    <lineage>
        <taxon>Bacteria</taxon>
        <taxon>Pseudomonadati</taxon>
        <taxon>Nitrospinota/Tectimicrobiota group</taxon>
        <taxon>Candidatus Tectimicrobiota</taxon>
    </lineage>
</organism>
<name>A0A932FY98_UNCTE</name>
<proteinExistence type="predicted"/>